<evidence type="ECO:0000313" key="2">
    <source>
        <dbReference type="Proteomes" id="UP000003806"/>
    </source>
</evidence>
<gene>
    <name evidence="1" type="ORF">JonanDRAFT_0911</name>
</gene>
<dbReference type="EMBL" id="CM001376">
    <property type="protein sequence ID" value="EHM13284.1"/>
    <property type="molecule type" value="Genomic_DNA"/>
</dbReference>
<dbReference type="Pfam" id="PF02504">
    <property type="entry name" value="FA_synthesis"/>
    <property type="match status" value="1"/>
</dbReference>
<dbReference type="GO" id="GO:0016747">
    <property type="term" value="F:acyltransferase activity, transferring groups other than amino-acyl groups"/>
    <property type="evidence" value="ECO:0007669"/>
    <property type="project" value="InterPro"/>
</dbReference>
<dbReference type="GO" id="GO:0006633">
    <property type="term" value="P:fatty acid biosynthetic process"/>
    <property type="evidence" value="ECO:0007669"/>
    <property type="project" value="InterPro"/>
</dbReference>
<dbReference type="RefSeq" id="WP_008521329.1">
    <property type="nucleotide sequence ID" value="NZ_CM001376.1"/>
</dbReference>
<reference evidence="1 2" key="1">
    <citation type="submission" date="2011-11" db="EMBL/GenBank/DDBJ databases">
        <title>The Noncontiguous Finished genome of Jonquetella anthropi DSM 22815.</title>
        <authorList>
            <consortium name="US DOE Joint Genome Institute (JGI-PGF)"/>
            <person name="Lucas S."/>
            <person name="Copeland A."/>
            <person name="Lapidus A."/>
            <person name="Glavina del Rio T."/>
            <person name="Dalin E."/>
            <person name="Tice H."/>
            <person name="Bruce D."/>
            <person name="Goodwin L."/>
            <person name="Pitluck S."/>
            <person name="Peters L."/>
            <person name="Mikhailova N."/>
            <person name="Held B."/>
            <person name="Kyrpides N."/>
            <person name="Mavromatis K."/>
            <person name="Ivanova N."/>
            <person name="Markowitz V."/>
            <person name="Cheng J.-F."/>
            <person name="Hugenholtz P."/>
            <person name="Woyke T."/>
            <person name="Wu D."/>
            <person name="Gronow S."/>
            <person name="Wellnitz S."/>
            <person name="Brambilla E."/>
            <person name="Klenk H.-P."/>
            <person name="Eisen J.A."/>
        </authorList>
    </citation>
    <scope>NUCLEOTIDE SEQUENCE [LARGE SCALE GENOMIC DNA]</scope>
    <source>
        <strain evidence="1 2">DSM 22815</strain>
    </source>
</reference>
<evidence type="ECO:0000313" key="1">
    <source>
        <dbReference type="EMBL" id="EHM13284.1"/>
    </source>
</evidence>
<name>H0UKS5_9BACT</name>
<dbReference type="Gene3D" id="3.40.718.10">
    <property type="entry name" value="Isopropylmalate Dehydrogenase"/>
    <property type="match status" value="1"/>
</dbReference>
<dbReference type="Proteomes" id="UP000003806">
    <property type="component" value="Chromosome"/>
</dbReference>
<dbReference type="InterPro" id="IPR003664">
    <property type="entry name" value="FA_synthesis"/>
</dbReference>
<dbReference type="NCBIfam" id="NF040747">
    <property type="entry name" value="reduct_C_alpha"/>
    <property type="match status" value="1"/>
</dbReference>
<protein>
    <submittedName>
        <fullName evidence="1">Fatty acid/phospholipid biosynthesis enzyme</fullName>
    </submittedName>
</protein>
<dbReference type="eggNOG" id="COG0416">
    <property type="taxonomic scope" value="Bacteria"/>
</dbReference>
<dbReference type="HOGENOM" id="CLU_711151_0_0_0"/>
<dbReference type="SUPFAM" id="SSF53659">
    <property type="entry name" value="Isocitrate/Isopropylmalate dehydrogenase-like"/>
    <property type="match status" value="1"/>
</dbReference>
<sequence length="384" mass="40197">MSDVRKLIGEALAEVIESAKSGGPCVKVGLQACGSEHGPMETVRAAKLAMEQNRGLKVVMIGPKKVEGYDDLEWIETPDTEVDLEKAMDDAMGSGRVAGIVAMHHPFPMGVTTIGRVFTPALGRDMIVASTTGTSAINRVEAMIRNTVLGIAVAKSIGKTNPTVGILNVEGAQLVFKALKKLQEAGYPITFGESKRADGGSVLRGNDILQGVVDICVCDTLTGNVLMKMFSSFSTGGSFEATGWGYGPSAGEGWKHVVNIISRASGAPVIANALAYCGAAASGKLPELVAQEMAAAKNAGLDDVIASFLPKPQAAAEEIKAPAAEPTDEEIHGVDVLAIEDAVRELWKNGIYAESSMGCTGPVVKLNKKNEEKAKEILKAASFI</sequence>
<organism evidence="1 2">
    <name type="scientific">Jonquetella anthropi DSM 22815</name>
    <dbReference type="NCBI Taxonomy" id="885272"/>
    <lineage>
        <taxon>Bacteria</taxon>
        <taxon>Thermotogati</taxon>
        <taxon>Synergistota</taxon>
        <taxon>Synergistia</taxon>
        <taxon>Synergistales</taxon>
        <taxon>Dethiosulfovibrionaceae</taxon>
        <taxon>Jonquetella</taxon>
    </lineage>
</organism>
<dbReference type="OrthoDB" id="9769886at2"/>
<accession>H0UKS5</accession>
<keyword evidence="2" id="KW-1185">Reference proteome</keyword>
<dbReference type="STRING" id="885272.JonanDRAFT_0911"/>
<proteinExistence type="predicted"/>
<dbReference type="AlphaFoldDB" id="H0UKS5"/>